<evidence type="ECO:0000313" key="1">
    <source>
        <dbReference type="EMBL" id="SDE40683.1"/>
    </source>
</evidence>
<dbReference type="OrthoDB" id="5387363at2"/>
<sequence>MAVDLQQRQQHWQQLIDQLRGEWARLPETERDWLRCQSQAIAVLQHQLYALFLAADGPARCQACAGSCCDSGHNHLTLINAVAALQAAALPEADFQRPCPFIGPAGCLLAVDWRPFNCIIFLCEPIEQALPPRQLRHFYQLEGALRDLYLQVEQRYQGGSRQGLLIGGGQHGRALLQRR</sequence>
<evidence type="ECO:0000313" key="2">
    <source>
        <dbReference type="Proteomes" id="UP000243205"/>
    </source>
</evidence>
<gene>
    <name evidence="1" type="ORF">SAMN05661003_11040</name>
</gene>
<protein>
    <submittedName>
        <fullName evidence="1">Uncharacterized protein</fullName>
    </submittedName>
</protein>
<proteinExistence type="predicted"/>
<reference evidence="2" key="1">
    <citation type="submission" date="2016-10" db="EMBL/GenBank/DDBJ databases">
        <authorList>
            <person name="Varghese N."/>
            <person name="Submissions S."/>
        </authorList>
    </citation>
    <scope>NUCLEOTIDE SEQUENCE [LARGE SCALE GENOMIC DNA]</scope>
    <source>
        <strain evidence="2">DSM 8987</strain>
    </source>
</reference>
<dbReference type="STRING" id="57664.SAMN05661003_11040"/>
<name>A0A1G7CN64_9BACT</name>
<dbReference type="AlphaFoldDB" id="A0A1G7CN64"/>
<accession>A0A1G7CN64</accession>
<dbReference type="Proteomes" id="UP000243205">
    <property type="component" value="Unassembled WGS sequence"/>
</dbReference>
<keyword evidence="2" id="KW-1185">Reference proteome</keyword>
<dbReference type="EMBL" id="FNAQ01000010">
    <property type="protein sequence ID" value="SDE40683.1"/>
    <property type="molecule type" value="Genomic_DNA"/>
</dbReference>
<organism evidence="1 2">
    <name type="scientific">Desulfuromonas thiophila</name>
    <dbReference type="NCBI Taxonomy" id="57664"/>
    <lineage>
        <taxon>Bacteria</taxon>
        <taxon>Pseudomonadati</taxon>
        <taxon>Thermodesulfobacteriota</taxon>
        <taxon>Desulfuromonadia</taxon>
        <taxon>Desulfuromonadales</taxon>
        <taxon>Desulfuromonadaceae</taxon>
        <taxon>Desulfuromonas</taxon>
    </lineage>
</organism>
<dbReference type="RefSeq" id="WP_092078826.1">
    <property type="nucleotide sequence ID" value="NZ_FNAQ01000010.1"/>
</dbReference>